<proteinExistence type="predicted"/>
<dbReference type="Pfam" id="PF04264">
    <property type="entry name" value="YceI"/>
    <property type="match status" value="1"/>
</dbReference>
<dbReference type="SUPFAM" id="SSF101874">
    <property type="entry name" value="YceI-like"/>
    <property type="match status" value="1"/>
</dbReference>
<feature type="domain" description="Lipid/polyisoprenoid-binding YceI-like" evidence="2">
    <location>
        <begin position="21"/>
        <end position="175"/>
    </location>
</feature>
<name>A0ABS8ANI6_9BACT</name>
<evidence type="ECO:0000313" key="3">
    <source>
        <dbReference type="EMBL" id="MCB2407208.1"/>
    </source>
</evidence>
<feature type="chain" id="PRO_5045763347" evidence="1">
    <location>
        <begin position="19"/>
        <end position="190"/>
    </location>
</feature>
<evidence type="ECO:0000259" key="2">
    <source>
        <dbReference type="SMART" id="SM00867"/>
    </source>
</evidence>
<organism evidence="3 4">
    <name type="scientific">Hymenobacter lucidus</name>
    <dbReference type="NCBI Taxonomy" id="2880930"/>
    <lineage>
        <taxon>Bacteria</taxon>
        <taxon>Pseudomonadati</taxon>
        <taxon>Bacteroidota</taxon>
        <taxon>Cytophagia</taxon>
        <taxon>Cytophagales</taxon>
        <taxon>Hymenobacteraceae</taxon>
        <taxon>Hymenobacter</taxon>
    </lineage>
</organism>
<dbReference type="SMART" id="SM00867">
    <property type="entry name" value="YceI"/>
    <property type="match status" value="1"/>
</dbReference>
<dbReference type="Proteomes" id="UP001165296">
    <property type="component" value="Unassembled WGS sequence"/>
</dbReference>
<sequence>MKRLFLLALSLLPLVAGAQQKYSTRAGLITFFSGTPIEDIEARSTQTAGVLDMSTGQVAFSVPMKSFQFKRTLMQEHFNENYVESDKYPRATFAGQVLNFQAEQLRQAGSQSVQVDGDLTIHGVKRRVRVPGTLELKDGRLLIKSKFAVAPADYNIEIPALVRDNIAKTVAVTVTFDCAPASQPQTPLSR</sequence>
<dbReference type="PANTHER" id="PTHR34406">
    <property type="entry name" value="PROTEIN YCEI"/>
    <property type="match status" value="1"/>
</dbReference>
<feature type="signal peptide" evidence="1">
    <location>
        <begin position="1"/>
        <end position="18"/>
    </location>
</feature>
<dbReference type="PANTHER" id="PTHR34406:SF1">
    <property type="entry name" value="PROTEIN YCEI"/>
    <property type="match status" value="1"/>
</dbReference>
<comment type="caution">
    <text evidence="3">The sequence shown here is derived from an EMBL/GenBank/DDBJ whole genome shotgun (WGS) entry which is preliminary data.</text>
</comment>
<keyword evidence="4" id="KW-1185">Reference proteome</keyword>
<keyword evidence="1" id="KW-0732">Signal</keyword>
<dbReference type="EMBL" id="JAJADR010000001">
    <property type="protein sequence ID" value="MCB2407208.1"/>
    <property type="molecule type" value="Genomic_DNA"/>
</dbReference>
<dbReference type="InterPro" id="IPR007372">
    <property type="entry name" value="Lipid/polyisoprenoid-bd_YceI"/>
</dbReference>
<dbReference type="Gene3D" id="2.40.128.110">
    <property type="entry name" value="Lipid/polyisoprenoid-binding, YceI-like"/>
    <property type="match status" value="1"/>
</dbReference>
<dbReference type="InterPro" id="IPR036761">
    <property type="entry name" value="TTHA0802/YceI-like_sf"/>
</dbReference>
<evidence type="ECO:0000313" key="4">
    <source>
        <dbReference type="Proteomes" id="UP001165296"/>
    </source>
</evidence>
<gene>
    <name evidence="3" type="ORF">LGH74_04410</name>
</gene>
<protein>
    <submittedName>
        <fullName evidence="3">YceI family protein</fullName>
    </submittedName>
</protein>
<dbReference type="RefSeq" id="WP_226172554.1">
    <property type="nucleotide sequence ID" value="NZ_JAJADR010000001.1"/>
</dbReference>
<reference evidence="3" key="1">
    <citation type="submission" date="2021-10" db="EMBL/GenBank/DDBJ databases">
        <authorList>
            <person name="Dean J.D."/>
            <person name="Kim M.K."/>
            <person name="Newey C.N."/>
            <person name="Stoker T.S."/>
            <person name="Thompson D.W."/>
            <person name="Grose J.H."/>
        </authorList>
    </citation>
    <scope>NUCLEOTIDE SEQUENCE</scope>
    <source>
        <strain evidence="3">BT178</strain>
    </source>
</reference>
<evidence type="ECO:0000256" key="1">
    <source>
        <dbReference type="SAM" id="SignalP"/>
    </source>
</evidence>
<accession>A0ABS8ANI6</accession>